<dbReference type="GO" id="GO:0015934">
    <property type="term" value="C:large ribosomal subunit"/>
    <property type="evidence" value="ECO:0007669"/>
    <property type="project" value="InterPro"/>
</dbReference>
<dbReference type="SUPFAM" id="SSF57829">
    <property type="entry name" value="Zn-binding ribosomal proteins"/>
    <property type="match status" value="1"/>
</dbReference>
<dbReference type="GO" id="GO:0006412">
    <property type="term" value="P:translation"/>
    <property type="evidence" value="ECO:0007669"/>
    <property type="project" value="UniProtKB-UniRule"/>
</dbReference>
<sequence>MAVPKKRTSKSKKKSRKTVWTEKANRAAVKAFPLAQSISTGRSNSFYYYTTK</sequence>
<protein>
    <recommendedName>
        <fullName evidence="5 6">Large ribosomal subunit protein bL32c</fullName>
    </recommendedName>
</protein>
<dbReference type="Pfam" id="PF01783">
    <property type="entry name" value="Ribosomal_L32p"/>
    <property type="match status" value="1"/>
</dbReference>
<dbReference type="InterPro" id="IPR044958">
    <property type="entry name" value="Ribosomal_bL32_plant/cyanobact"/>
</dbReference>
<dbReference type="RefSeq" id="YP_009498819.1">
    <property type="nucleotide sequence ID" value="NC_038073.1"/>
</dbReference>
<evidence type="ECO:0000256" key="3">
    <source>
        <dbReference type="ARBA" id="ARBA00022980"/>
    </source>
</evidence>
<dbReference type="EMBL" id="MG668899">
    <property type="protein sequence ID" value="AWK92171.1"/>
    <property type="molecule type" value="Genomic_DNA"/>
</dbReference>
<evidence type="ECO:0000313" key="8">
    <source>
        <dbReference type="EMBL" id="AWK92171.1"/>
    </source>
</evidence>
<evidence type="ECO:0000256" key="4">
    <source>
        <dbReference type="ARBA" id="ARBA00023274"/>
    </source>
</evidence>
<evidence type="ECO:0000256" key="5">
    <source>
        <dbReference type="ARBA" id="ARBA00035280"/>
    </source>
</evidence>
<evidence type="ECO:0000256" key="1">
    <source>
        <dbReference type="ARBA" id="ARBA00004229"/>
    </source>
</evidence>
<dbReference type="InterPro" id="IPR011332">
    <property type="entry name" value="Ribosomal_zn-bd"/>
</dbReference>
<gene>
    <name evidence="6 8" type="primary">rpl32</name>
</gene>
<organism evidence="8">
    <name type="scientific">Isoetes nuttallii</name>
    <dbReference type="NCBI Taxonomy" id="358751"/>
    <lineage>
        <taxon>Eukaryota</taxon>
        <taxon>Viridiplantae</taxon>
        <taxon>Streptophyta</taxon>
        <taxon>Embryophyta</taxon>
        <taxon>Tracheophyta</taxon>
        <taxon>Lycopodiopsida</taxon>
        <taxon>Isoetales</taxon>
        <taxon>Isoetaceae</taxon>
        <taxon>Isoetes</taxon>
    </lineage>
</organism>
<accession>A0A2U8KJF1</accession>
<feature type="region of interest" description="Disordered" evidence="7">
    <location>
        <begin position="1"/>
        <end position="20"/>
    </location>
</feature>
<evidence type="ECO:0000256" key="6">
    <source>
        <dbReference type="HAMAP-Rule" id="MF_00340"/>
    </source>
</evidence>
<proteinExistence type="inferred from homology"/>
<keyword evidence="4 6" id="KW-0687">Ribonucleoprotein</keyword>
<dbReference type="PANTHER" id="PTHR36083">
    <property type="entry name" value="50S RIBOSOMAL PROTEIN L32, CHLOROPLASTIC"/>
    <property type="match status" value="1"/>
</dbReference>
<dbReference type="InterPro" id="IPR002677">
    <property type="entry name" value="Ribosomal_bL32"/>
</dbReference>
<dbReference type="AlphaFoldDB" id="A0A2U8KJF1"/>
<evidence type="ECO:0000256" key="7">
    <source>
        <dbReference type="SAM" id="MobiDB-lite"/>
    </source>
</evidence>
<keyword evidence="8" id="KW-0150">Chloroplast</keyword>
<dbReference type="GO" id="GO:0003735">
    <property type="term" value="F:structural constituent of ribosome"/>
    <property type="evidence" value="ECO:0007669"/>
    <property type="project" value="InterPro"/>
</dbReference>
<dbReference type="PANTHER" id="PTHR36083:SF1">
    <property type="entry name" value="LARGE RIBOSOMAL SUBUNIT PROTEIN BL32C"/>
    <property type="match status" value="1"/>
</dbReference>
<dbReference type="HAMAP" id="MF_00340">
    <property type="entry name" value="Ribosomal_bL32"/>
    <property type="match status" value="1"/>
</dbReference>
<name>A0A2U8KJF1_9TRAC</name>
<evidence type="ECO:0000256" key="2">
    <source>
        <dbReference type="ARBA" id="ARBA00008560"/>
    </source>
</evidence>
<keyword evidence="8" id="KW-0934">Plastid</keyword>
<keyword evidence="3 6" id="KW-0689">Ribosomal protein</keyword>
<reference evidence="8" key="1">
    <citation type="submission" date="2017-12" db="EMBL/GenBank/DDBJ databases">
        <title>A whole chloroplast genome phylogeny of diploid species of Isoetes (Isoetaceae, Lycopodiophyta) in the southeastern United States.</title>
        <authorList>
            <person name="Schafran P.W."/>
            <person name="Zimmer E.A."/>
            <person name="Taylor W.C."/>
            <person name="Musselman L.J."/>
        </authorList>
    </citation>
    <scope>NUCLEOTIDE SEQUENCE</scope>
</reference>
<dbReference type="GO" id="GO:0009507">
    <property type="term" value="C:chloroplast"/>
    <property type="evidence" value="ECO:0007669"/>
    <property type="project" value="UniProtKB-SubCell"/>
</dbReference>
<dbReference type="GeneID" id="37501717"/>
<comment type="subcellular location">
    <subcellularLocation>
        <location evidence="1 6">Plastid</location>
        <location evidence="1 6">Chloroplast</location>
    </subcellularLocation>
</comment>
<geneLocation type="chloroplast" evidence="8"/>
<feature type="compositionally biased region" description="Basic residues" evidence="7">
    <location>
        <begin position="1"/>
        <end position="17"/>
    </location>
</feature>
<comment type="similarity">
    <text evidence="2 6">Belongs to the bacterial ribosomal protein bL32 family.</text>
</comment>